<dbReference type="Pfam" id="PF19078">
    <property type="entry name" value="Big_12"/>
    <property type="match status" value="11"/>
</dbReference>
<feature type="domain" description="Bacterial Ig-like" evidence="3">
    <location>
        <begin position="1143"/>
        <end position="1231"/>
    </location>
</feature>
<feature type="signal peptide" evidence="2">
    <location>
        <begin position="1"/>
        <end position="38"/>
    </location>
</feature>
<feature type="domain" description="Bacterial Ig-like" evidence="3">
    <location>
        <begin position="576"/>
        <end position="663"/>
    </location>
</feature>
<gene>
    <name evidence="4" type="ORF">ACFOOR_14890</name>
</gene>
<feature type="domain" description="Bacterial Ig-like" evidence="3">
    <location>
        <begin position="291"/>
        <end position="379"/>
    </location>
</feature>
<keyword evidence="1 2" id="KW-0732">Signal</keyword>
<dbReference type="InterPro" id="IPR014755">
    <property type="entry name" value="Cu-Rt/internalin_Ig-like"/>
</dbReference>
<feature type="domain" description="Bacterial Ig-like" evidence="3">
    <location>
        <begin position="386"/>
        <end position="474"/>
    </location>
</feature>
<accession>A0ABV7A143</accession>
<proteinExistence type="predicted"/>
<comment type="caution">
    <text evidence="4">The sequence shown here is derived from an EMBL/GenBank/DDBJ whole genome shotgun (WGS) entry which is preliminary data.</text>
</comment>
<name>A0ABV7A143_9PROT</name>
<feature type="domain" description="Bacterial Ig-like" evidence="3">
    <location>
        <begin position="670"/>
        <end position="757"/>
    </location>
</feature>
<organism evidence="4 5">
    <name type="scientific">Hyphobacterium vulgare</name>
    <dbReference type="NCBI Taxonomy" id="1736751"/>
    <lineage>
        <taxon>Bacteria</taxon>
        <taxon>Pseudomonadati</taxon>
        <taxon>Pseudomonadota</taxon>
        <taxon>Alphaproteobacteria</taxon>
        <taxon>Maricaulales</taxon>
        <taxon>Maricaulaceae</taxon>
        <taxon>Hyphobacterium</taxon>
    </lineage>
</organism>
<dbReference type="Proteomes" id="UP001595379">
    <property type="component" value="Unassembled WGS sequence"/>
</dbReference>
<feature type="domain" description="Bacterial Ig-like" evidence="3">
    <location>
        <begin position="481"/>
        <end position="569"/>
    </location>
</feature>
<dbReference type="EMBL" id="JBHRSV010000031">
    <property type="protein sequence ID" value="MFC2927392.1"/>
    <property type="molecule type" value="Genomic_DNA"/>
</dbReference>
<feature type="chain" id="PRO_5046633956" evidence="2">
    <location>
        <begin position="39"/>
        <end position="2130"/>
    </location>
</feature>
<reference evidence="5" key="1">
    <citation type="journal article" date="2019" name="Int. J. Syst. Evol. Microbiol.">
        <title>The Global Catalogue of Microorganisms (GCM) 10K type strain sequencing project: providing services to taxonomists for standard genome sequencing and annotation.</title>
        <authorList>
            <consortium name="The Broad Institute Genomics Platform"/>
            <consortium name="The Broad Institute Genome Sequencing Center for Infectious Disease"/>
            <person name="Wu L."/>
            <person name="Ma J."/>
        </authorList>
    </citation>
    <scope>NUCLEOTIDE SEQUENCE [LARGE SCALE GENOMIC DNA]</scope>
    <source>
        <strain evidence="5">KCTC 52487</strain>
    </source>
</reference>
<dbReference type="PANTHER" id="PTHR34677">
    <property type="match status" value="1"/>
</dbReference>
<evidence type="ECO:0000259" key="3">
    <source>
        <dbReference type="Pfam" id="PF19078"/>
    </source>
</evidence>
<dbReference type="Gene3D" id="2.60.40.1220">
    <property type="match status" value="1"/>
</dbReference>
<keyword evidence="5" id="KW-1185">Reference proteome</keyword>
<dbReference type="PANTHER" id="PTHR34677:SF3">
    <property type="entry name" value="BACTERIAL IG-LIKE DOMAIN-CONTAINING PROTEIN"/>
    <property type="match status" value="1"/>
</dbReference>
<protein>
    <submittedName>
        <fullName evidence="4">Beta strand repeat-containing protein</fullName>
    </submittedName>
</protein>
<evidence type="ECO:0000313" key="4">
    <source>
        <dbReference type="EMBL" id="MFC2927392.1"/>
    </source>
</evidence>
<feature type="domain" description="Bacterial Ig-like" evidence="3">
    <location>
        <begin position="1052"/>
        <end position="1136"/>
    </location>
</feature>
<sequence length="2130" mass="207250">MGQRPAKTRLDQSRIRSGILLLGSSAALIFAASSPALAGSGSIVSGVTLAIDGTCSASLPRTQFQATYTATGVTNDGFGDDEFLYYLLDGDNFVIGGSSIIAVPPGNTVSLSAAISQNAASTAADYSVILVDLPHFLSQIYPPSDGSTLYNAAIHGAILDTEAFNPGALDPDCPNSTPADTTPPVLVSIERQTPSSQTIGAITTAVTFRATFDEAIVPAPGTAAFSVAGTGVSGSVQSVSAVSGLVYDVVVNTLSGDGVLGLDVTGAVSDASGNTVTGLSPTGSDETYTRDATAPTLTITGPAGPVSGAFTATFTFSEDVSGFTLGDIAVGNGAASNFLSTSASVYTATITPAGDGAISVDVAAAAASDAAGNDNAAATQFSVTNDATAPTLAITGPVGPVSGAFTATFTFSEDVTGFTLGDIAVGNGAPSNFQTISASVYTATITPAGDGSVTVDVAGATATDAAGNASTAATQYSVVSDATAPTLAITGPSGPVSGAFTATFTFSEDVTGFVLGDIAVGNGAASNLQTTSASVYTATITPAGDGAVSVDVAAAAASDAAGNASTAATQYSVVSDATAPTLTITGPAGPVSGAFTATFTFSEDVTGFTLGDITVGNGAGSGLAGSGSVYTATITPAADGSVTVDVAGAAATDAAGNDNVAATQFSVTNDQTAPTLTITGPAGPVSGAFTATFTFSEDVTGFTLGDISVGNGAGSGLAGSGSVYTATITPAGDGSVTVDVAGATATDAAGNASSAATQYSVVSDATAPTLAITGPVGPVSGAFTATFTFSEDVTGFTLGDVSVGNGSASNFQTTSASVYTATITPAGDGAVSVDVAAAAASDAAGNDNAAATQFSVTADATAPTLAITGPAGPVSGAFTATFTFSEDVTGFTLGDISVGNGAASNLQTISASVYTATITPAGDGSVTVDVAGAAASDAAGNDNAAATQFSVTNDATAPTLAITGPAGPVSGAFTATFTFSEDVTGFTLGDISVGNGAGSGLAGSGSVYTATITPAADGSVTVDVAGAAASDAAGNASSAAAQFSVTADATAATLTISGPAGPVSGAFTATFTFSEDVTGFTLGDISVGNGAASNFQTTTASVYTATITPAGDGSVTVDVASAAATDAAGNASTAATQFSVTNDATAPTLAITGPVGPVSGAFTATFTFSEDVTGFVLGDIAVGNGAASNFQSTSASVYTATITPAGDGAVSVDVAAAAASDAAGNDNAAATQFSVTNDATAPRVASITRQSPASEQTDADSLTWRVTFSEAVTGVDAGDFTVSGSTATVTGVVNTSGNAFDVTVSGGNLANLNGTVSLDALTTGGIADTAGNAFANATPTGANDNSYSVLNDAVAPTVTSLLRQKPSAELTNADTLTWRVSFSETVTNVDAADFSLTGTTAGVTSVTSVAVAFPPSVTGEAGTPILALAANAFDVTASGGDLAGLNGPVSIAVSSGNNIADTAGNPLASVAPTGSAQDYLLDNTPPGLAISSNVTPPASGVFTVTLTFTEAVSGFDASDIAVLGGSVSGFGATSASLYTAEITPGAQPAVVIEVDAAAAIDAAGNENLAASLSVANDPDRTVNTGLAGLGSGRVTSNPAGIDCVSTCSESFDLGTLLVISASADPGSSFAGWTDGPCTGTTAPECAVTVSADINLTTRFTLDNPPPGRIVAATLPAARSGYVGGPVISAFLSVVSRASTPAQSCRITPPGHAPVTLMTRALGADGLATGPVDPLFDIPAGGTAHFVMSMTALTPTGADGYDFFPAITCENASLDPIPGVNSVLLIIDTAPVPDILSIAATPSGDGVMRMTRPGGAQVMTASVVNIGASDGSAGAGEVTLTARADTGPAVLPLSLEICQTDALSVCQTPRGISATAVAAANTPIFFAVFARDSSDGAGIPFDPANARVFMRFNDATSTIRSVTSAAVTAPAEADRPAIADGLPVGQWSVLRRAGGGASEGLIRTRLFVLDDGRVIIDDGVSIERLMMAQGAGPGVFTLSGLSGRWTATGTIRAGRDWAEGPGAFWGVRDDRSDRPAHWRDASGRFVPANDRGQLTLSADGVISGVLSGCIVSGQPVPENPSAPGLLAATVHLLSCREAGTYSAVLSLAGNPAEATSLLIANDEHAWRLTGG</sequence>
<feature type="domain" description="Bacterial Ig-like" evidence="3">
    <location>
        <begin position="859"/>
        <end position="947"/>
    </location>
</feature>
<feature type="domain" description="Bacterial Ig-like" evidence="3">
    <location>
        <begin position="954"/>
        <end position="1041"/>
    </location>
</feature>
<feature type="domain" description="Bacterial Ig-like" evidence="3">
    <location>
        <begin position="1482"/>
        <end position="1572"/>
    </location>
</feature>
<dbReference type="InterPro" id="IPR044048">
    <property type="entry name" value="Big_12"/>
</dbReference>
<evidence type="ECO:0000256" key="2">
    <source>
        <dbReference type="SAM" id="SignalP"/>
    </source>
</evidence>
<evidence type="ECO:0000256" key="1">
    <source>
        <dbReference type="ARBA" id="ARBA00022729"/>
    </source>
</evidence>
<feature type="domain" description="Bacterial Ig-like" evidence="3">
    <location>
        <begin position="764"/>
        <end position="853"/>
    </location>
</feature>
<evidence type="ECO:0000313" key="5">
    <source>
        <dbReference type="Proteomes" id="UP001595379"/>
    </source>
</evidence>